<organism evidence="3 4">
    <name type="scientific">Pseudomonas gingeri</name>
    <dbReference type="NCBI Taxonomy" id="117681"/>
    <lineage>
        <taxon>Bacteria</taxon>
        <taxon>Pseudomonadati</taxon>
        <taxon>Pseudomonadota</taxon>
        <taxon>Gammaproteobacteria</taxon>
        <taxon>Pseudomonadales</taxon>
        <taxon>Pseudomonadaceae</taxon>
        <taxon>Pseudomonas</taxon>
    </lineage>
</organism>
<comment type="caution">
    <text evidence="3">The sequence shown here is derived from an EMBL/GenBank/DDBJ whole genome shotgun (WGS) entry which is preliminary data.</text>
</comment>
<dbReference type="RefSeq" id="WP_177143062.1">
    <property type="nucleotide sequence ID" value="NZ_JACAPU010000001.1"/>
</dbReference>
<keyword evidence="1" id="KW-1133">Transmembrane helix</keyword>
<keyword evidence="1" id="KW-0812">Transmembrane</keyword>
<accession>A0A7Y7WAB0</accession>
<sequence length="294" mass="32177">MSNQPKDEKVETVFTISYDAAGDLANHTIDAKSLGNAILGMDELIKAAAKIVSNGSSEANLKVLAPAQEGSLEVVFAIFADPITTKAIMTGVGFVTTGIAAGAATVIAVIEKLRDRKIDKYSLDVATQIATLEVEGEKIELPQRIAQLVTDRTVRTALHKIIKAPVENIDGARVKVLGENDKVEVEIPSEKIKLFVPMKVGSLEEVEVNTNQVVVKFIALNFKGKTGWRIQTREGFECSVGIEDEAFMQKVTANQEAFQKDKLYTVELEHEQIRNPGRTRNNYTIKKVVNELAP</sequence>
<proteinExistence type="predicted"/>
<protein>
    <recommendedName>
        <fullName evidence="2">DUF7946 domain-containing protein</fullName>
    </recommendedName>
</protein>
<gene>
    <name evidence="3" type="ORF">HX829_00985</name>
</gene>
<dbReference type="Pfam" id="PF25678">
    <property type="entry name" value="DUF7946"/>
    <property type="match status" value="1"/>
</dbReference>
<feature type="transmembrane region" description="Helical" evidence="1">
    <location>
        <begin position="87"/>
        <end position="110"/>
    </location>
</feature>
<dbReference type="EMBL" id="JACAPU010000001">
    <property type="protein sequence ID" value="NWB45054.1"/>
    <property type="molecule type" value="Genomic_DNA"/>
</dbReference>
<dbReference type="Proteomes" id="UP000582981">
    <property type="component" value="Unassembled WGS sequence"/>
</dbReference>
<keyword evidence="1" id="KW-0472">Membrane</keyword>
<feature type="domain" description="DUF7946" evidence="2">
    <location>
        <begin position="14"/>
        <end position="148"/>
    </location>
</feature>
<dbReference type="InterPro" id="IPR057706">
    <property type="entry name" value="DUF7946"/>
</dbReference>
<evidence type="ECO:0000256" key="1">
    <source>
        <dbReference type="SAM" id="Phobius"/>
    </source>
</evidence>
<evidence type="ECO:0000313" key="4">
    <source>
        <dbReference type="Proteomes" id="UP000582981"/>
    </source>
</evidence>
<dbReference type="AlphaFoldDB" id="A0A7Y7WAB0"/>
<reference evidence="3 4" key="1">
    <citation type="submission" date="2020-04" db="EMBL/GenBank/DDBJ databases">
        <title>Molecular characterization of pseudomonads from Agaricus bisporus reveal novel blotch 2 pathogens in Western Europe.</title>
        <authorList>
            <person name="Taparia T."/>
            <person name="Krijger M."/>
            <person name="Haynes E."/>
            <person name="Elpinstone J.G."/>
            <person name="Noble R."/>
            <person name="Van Der Wolf J."/>
        </authorList>
    </citation>
    <scope>NUCLEOTIDE SEQUENCE [LARGE SCALE GENOMIC DNA]</scope>
    <source>
        <strain evidence="3 4">F1001</strain>
    </source>
</reference>
<evidence type="ECO:0000259" key="2">
    <source>
        <dbReference type="Pfam" id="PF25678"/>
    </source>
</evidence>
<name>A0A7Y7WAB0_9PSED</name>
<evidence type="ECO:0000313" key="3">
    <source>
        <dbReference type="EMBL" id="NWB45054.1"/>
    </source>
</evidence>